<organism evidence="2 3">
    <name type="scientific">Corynebacterium stationis</name>
    <dbReference type="NCBI Taxonomy" id="1705"/>
    <lineage>
        <taxon>Bacteria</taxon>
        <taxon>Bacillati</taxon>
        <taxon>Actinomycetota</taxon>
        <taxon>Actinomycetes</taxon>
        <taxon>Mycobacteriales</taxon>
        <taxon>Corynebacteriaceae</taxon>
        <taxon>Corynebacterium</taxon>
    </lineage>
</organism>
<accession>A0A177ICP3</accession>
<evidence type="ECO:0000313" key="2">
    <source>
        <dbReference type="EMBL" id="OAH26051.1"/>
    </source>
</evidence>
<feature type="transmembrane region" description="Helical" evidence="1">
    <location>
        <begin position="42"/>
        <end position="60"/>
    </location>
</feature>
<name>A0A177ICP3_9CORY</name>
<keyword evidence="1" id="KW-0812">Transmembrane</keyword>
<dbReference type="EMBL" id="LSTQ01000024">
    <property type="protein sequence ID" value="OAH26051.1"/>
    <property type="molecule type" value="Genomic_DNA"/>
</dbReference>
<dbReference type="RefSeq" id="WP_066840344.1">
    <property type="nucleotide sequence ID" value="NZ_DUQC01000277.1"/>
</dbReference>
<reference evidence="3" key="1">
    <citation type="submission" date="2016-02" db="EMBL/GenBank/DDBJ databases">
        <authorList>
            <person name="Kaur G."/>
            <person name="Nair G.R."/>
            <person name="Mayilraj S."/>
        </authorList>
    </citation>
    <scope>NUCLEOTIDE SEQUENCE [LARGE SCALE GENOMIC DNA]</scope>
    <source>
        <strain evidence="3">GA-15</strain>
    </source>
</reference>
<gene>
    <name evidence="2" type="ORF">AYJ05_00960</name>
</gene>
<keyword evidence="1" id="KW-1133">Transmembrane helix</keyword>
<protein>
    <submittedName>
        <fullName evidence="2">Uncharacterized protein</fullName>
    </submittedName>
</protein>
<proteinExistence type="predicted"/>
<dbReference type="AlphaFoldDB" id="A0A177ICP3"/>
<dbReference type="Proteomes" id="UP000076947">
    <property type="component" value="Unassembled WGS sequence"/>
</dbReference>
<dbReference type="STRING" id="1705.CA21670_02460"/>
<dbReference type="OrthoDB" id="4427502at2"/>
<keyword evidence="3" id="KW-1185">Reference proteome</keyword>
<keyword evidence="1" id="KW-0472">Membrane</keyword>
<sequence>MSGKYHPEQAKLIWDTGLGFLGFMTVLAIVQAIMNVFADDPLIWPGFVAAGFMFAFWQCYRRKKKYFRDNYDESWK</sequence>
<comment type="caution">
    <text evidence="2">The sequence shown here is derived from an EMBL/GenBank/DDBJ whole genome shotgun (WGS) entry which is preliminary data.</text>
</comment>
<evidence type="ECO:0000313" key="3">
    <source>
        <dbReference type="Proteomes" id="UP000076947"/>
    </source>
</evidence>
<evidence type="ECO:0000256" key="1">
    <source>
        <dbReference type="SAM" id="Phobius"/>
    </source>
</evidence>
<feature type="transmembrane region" description="Helical" evidence="1">
    <location>
        <begin position="12"/>
        <end position="36"/>
    </location>
</feature>